<keyword evidence="3 6" id="KW-1140">T=1 icosahedral capsid protein</keyword>
<sequence>MVYRRRSFYKRRKPWYRRRYRKWRKPRWRKRHRRWRRHHYYSTVRTTNPKRKKIIMVSGIEPMGNMCHNLTPALKRATPQDLFDTVSSTGQHWSGTWGFGHVTLKGLVKRAKFFWSSFSSDWKSYDYVRFLGGTIYLPHHKFINYMFGTDPALDDLDKVLSAVVPNEATWYHPGWLAHQRGTHIVYSTEYKPCWKSYQKLKVRRPATHEGWYRMSQFFDLVLFNWWWTWFVPEAPFLNLWAIQNFNQENCEGRTPWWAGGGTPGEEGKSTWVNRSKYENPLDTYQAQDRATWGPFLSSKYIDTGGQRRHGSLYFKYRLYFQVSGDSDYRWPPSDPEKGYIPPAPNRVSVSPHKRRKKRPLDQWDILPGDLDPSGLLTEEALERITRPCESGERMQMERKKVRFDEQQLQRHGRLRRIADIASQLWGRG</sequence>
<dbReference type="Pfam" id="PF02956">
    <property type="entry name" value="TT_ORF1"/>
    <property type="match status" value="1"/>
</dbReference>
<name>A0A2Z4N3G7_9VIRU</name>
<dbReference type="EMBL" id="MG837569">
    <property type="protein sequence ID" value="AWX63404.1"/>
    <property type="molecule type" value="Genomic_DNA"/>
</dbReference>
<dbReference type="Proteomes" id="UP000677749">
    <property type="component" value="Segment"/>
</dbReference>
<comment type="function">
    <text evidence="6">Self-assembles to form an icosahedral capsid.</text>
</comment>
<proteinExistence type="inferred from homology"/>
<evidence type="ECO:0000256" key="6">
    <source>
        <dbReference type="RuleBase" id="RU361230"/>
    </source>
</evidence>
<evidence type="ECO:0000256" key="4">
    <source>
        <dbReference type="ARBA" id="ARBA00022561"/>
    </source>
</evidence>
<dbReference type="KEGG" id="vg:80535584"/>
<keyword evidence="5 6" id="KW-0946">Virion</keyword>
<accession>A0A2Z4N3G7</accession>
<comment type="similarity">
    <text evidence="2 6">Belongs to the anelloviridae capsid protein family.</text>
</comment>
<keyword evidence="8" id="KW-1185">Reference proteome</keyword>
<evidence type="ECO:0000256" key="5">
    <source>
        <dbReference type="ARBA" id="ARBA00022844"/>
    </source>
</evidence>
<evidence type="ECO:0000313" key="7">
    <source>
        <dbReference type="EMBL" id="AWX63404.1"/>
    </source>
</evidence>
<evidence type="ECO:0000256" key="2">
    <source>
        <dbReference type="ARBA" id="ARBA00006131"/>
    </source>
</evidence>
<evidence type="ECO:0000256" key="3">
    <source>
        <dbReference type="ARBA" id="ARBA00022431"/>
    </source>
</evidence>
<evidence type="ECO:0000313" key="8">
    <source>
        <dbReference type="Proteomes" id="UP000677749"/>
    </source>
</evidence>
<keyword evidence="4 6" id="KW-0167">Capsid protein</keyword>
<evidence type="ECO:0000256" key="1">
    <source>
        <dbReference type="ARBA" id="ARBA00004328"/>
    </source>
</evidence>
<reference evidence="7" key="1">
    <citation type="submission" date="2018-01" db="EMBL/GenBank/DDBJ databases">
        <title>Identifying anelloviruses associated with Antarctic fur seals.</title>
        <authorList>
            <person name="Crane A."/>
            <person name="Goebel M."/>
            <person name="Kraberger S."/>
            <person name="Stone A."/>
            <person name="Varsani A."/>
        </authorList>
    </citation>
    <scope>NUCLEOTIDE SEQUENCE</scope>
    <source>
        <strain evidence="7">ASV20_172</strain>
    </source>
</reference>
<protein>
    <recommendedName>
        <fullName evidence="6">Capsid protein</fullName>
    </recommendedName>
</protein>
<comment type="subcellular location">
    <subcellularLocation>
        <location evidence="1 6">Virion</location>
    </subcellularLocation>
</comment>
<dbReference type="GeneID" id="80535584"/>
<dbReference type="RefSeq" id="YP_010797614.1">
    <property type="nucleotide sequence ID" value="NC_076224.1"/>
</dbReference>
<dbReference type="GO" id="GO:0039615">
    <property type="term" value="C:T=1 icosahedral viral capsid"/>
    <property type="evidence" value="ECO:0007669"/>
    <property type="project" value="UniProtKB-UniRule"/>
</dbReference>
<dbReference type="InterPro" id="IPR004219">
    <property type="entry name" value="TTvirus_Unk"/>
</dbReference>
<organism evidence="7">
    <name type="scientific">Torque teno Arctocephalus gazella virus 1</name>
    <dbReference type="NCBI Taxonomy" id="2249932"/>
    <lineage>
        <taxon>Viruses</taxon>
        <taxon>Monodnaviria</taxon>
        <taxon>Shotokuvirae</taxon>
        <taxon>Commensaviricota</taxon>
        <taxon>Cardeaviricetes</taxon>
        <taxon>Sanitavirales</taxon>
        <taxon>Anelloviridae</taxon>
        <taxon>Sigmatorquevirus</taxon>
        <taxon>Sigmatorquevirus otari2</taxon>
    </lineage>
</organism>